<protein>
    <recommendedName>
        <fullName evidence="3">DUF2399 domain-containing protein</fullName>
    </recommendedName>
</protein>
<organism evidence="1 2">
    <name type="scientific">Longimycelium tulufanense</name>
    <dbReference type="NCBI Taxonomy" id="907463"/>
    <lineage>
        <taxon>Bacteria</taxon>
        <taxon>Bacillati</taxon>
        <taxon>Actinomycetota</taxon>
        <taxon>Actinomycetes</taxon>
        <taxon>Pseudonocardiales</taxon>
        <taxon>Pseudonocardiaceae</taxon>
        <taxon>Longimycelium</taxon>
    </lineage>
</organism>
<reference evidence="1" key="1">
    <citation type="journal article" date="2014" name="Int. J. Syst. Evol. Microbiol.">
        <title>Complete genome sequence of Corynebacterium casei LMG S-19264T (=DSM 44701T), isolated from a smear-ripened cheese.</title>
        <authorList>
            <consortium name="US DOE Joint Genome Institute (JGI-PGF)"/>
            <person name="Walter F."/>
            <person name="Albersmeier A."/>
            <person name="Kalinowski J."/>
            <person name="Ruckert C."/>
        </authorList>
    </citation>
    <scope>NUCLEOTIDE SEQUENCE</scope>
    <source>
        <strain evidence="1">CGMCC 4.5737</strain>
    </source>
</reference>
<comment type="caution">
    <text evidence="1">The sequence shown here is derived from an EMBL/GenBank/DDBJ whole genome shotgun (WGS) entry which is preliminary data.</text>
</comment>
<evidence type="ECO:0000313" key="2">
    <source>
        <dbReference type="Proteomes" id="UP000637578"/>
    </source>
</evidence>
<evidence type="ECO:0008006" key="3">
    <source>
        <dbReference type="Google" id="ProtNLM"/>
    </source>
</evidence>
<reference evidence="1" key="2">
    <citation type="submission" date="2020-09" db="EMBL/GenBank/DDBJ databases">
        <authorList>
            <person name="Sun Q."/>
            <person name="Zhou Y."/>
        </authorList>
    </citation>
    <scope>NUCLEOTIDE SEQUENCE</scope>
    <source>
        <strain evidence="1">CGMCC 4.5737</strain>
    </source>
</reference>
<dbReference type="AlphaFoldDB" id="A0A8J3CKX6"/>
<accession>A0A8J3CKX6</accession>
<sequence length="175" mass="20310">MWIGAEKDTVRLMITQWTETLGIPVIICRGFGSQSYVDQVRDRVLDDGRPAVLLYVGDWDASGEDIQRDWMKRTGCWSVARRLAVTKRQANGLPSAPAKQGDPRWPKFAARHGYDVHNPVQWEVEALPPERLRRLVLAAVDRYLDRAQFNRVLDRERREQAELAAFVRQWRDRSP</sequence>
<proteinExistence type="predicted"/>
<gene>
    <name evidence="1" type="ORF">GCM10012275_63930</name>
</gene>
<name>A0A8J3CKX6_9PSEU</name>
<evidence type="ECO:0000313" key="1">
    <source>
        <dbReference type="EMBL" id="GGM84449.1"/>
    </source>
</evidence>
<dbReference type="EMBL" id="BMMK01000072">
    <property type="protein sequence ID" value="GGM84449.1"/>
    <property type="molecule type" value="Genomic_DNA"/>
</dbReference>
<keyword evidence="2" id="KW-1185">Reference proteome</keyword>
<dbReference type="Proteomes" id="UP000637578">
    <property type="component" value="Unassembled WGS sequence"/>
</dbReference>